<dbReference type="PROSITE" id="PS51386">
    <property type="entry name" value="RINT1_TIP20"/>
    <property type="match status" value="1"/>
</dbReference>
<dbReference type="InterPro" id="IPR007528">
    <property type="entry name" value="RINT1_Tip20"/>
</dbReference>
<reference evidence="1" key="1">
    <citation type="journal article" date="2019" name="G3 (Bethesda)">
        <title>Genome Assemblies of Two Rare Opportunistic Yeast Pathogens: Diutina rugosa (syn. Candida rugosa) and Trichomonascus ciferrii (syn. Candida ciferrii).</title>
        <authorList>
            <person name="Mixao V."/>
            <person name="Saus E."/>
            <person name="Hansen A.P."/>
            <person name="Lass-Florl C."/>
            <person name="Gabaldon T."/>
        </authorList>
    </citation>
    <scope>NUCLEOTIDE SEQUENCE</scope>
    <source>
        <strain evidence="1">CBS 4856</strain>
    </source>
</reference>
<dbReference type="GO" id="GO:0060628">
    <property type="term" value="P:regulation of ER to Golgi vesicle-mediated transport"/>
    <property type="evidence" value="ECO:0007669"/>
    <property type="project" value="TreeGrafter"/>
</dbReference>
<keyword evidence="2" id="KW-1185">Reference proteome</keyword>
<dbReference type="InterPro" id="IPR042042">
    <property type="entry name" value="Tip20p_domB"/>
</dbReference>
<evidence type="ECO:0008006" key="3">
    <source>
        <dbReference type="Google" id="ProtNLM"/>
    </source>
</evidence>
<dbReference type="Gene3D" id="1.20.58.1420">
    <property type="entry name" value="Dsl1p vesicle tethering complex, Tip20p subunit, domain B"/>
    <property type="match status" value="1"/>
</dbReference>
<dbReference type="Proteomes" id="UP000761534">
    <property type="component" value="Unassembled WGS sequence"/>
</dbReference>
<proteinExistence type="predicted"/>
<accession>A0A642VCI2</accession>
<comment type="caution">
    <text evidence="1">The sequence shown here is derived from an EMBL/GenBank/DDBJ whole genome shotgun (WGS) entry which is preliminary data.</text>
</comment>
<dbReference type="Gene3D" id="1.20.58.670">
    <property type="entry name" value="Dsl1p vesicle tethering complex, Tip20p subunit, domain D"/>
    <property type="match status" value="1"/>
</dbReference>
<dbReference type="VEuPathDB" id="FungiDB:TRICI_001291"/>
<dbReference type="AlphaFoldDB" id="A0A642VCI2"/>
<dbReference type="GO" id="GO:0070939">
    <property type="term" value="C:Dsl1/NZR complex"/>
    <property type="evidence" value="ECO:0007669"/>
    <property type="project" value="InterPro"/>
</dbReference>
<dbReference type="Pfam" id="PF04437">
    <property type="entry name" value="RINT1_TIP1"/>
    <property type="match status" value="1"/>
</dbReference>
<gene>
    <name evidence="1" type="ORF">TRICI_001291</name>
</gene>
<dbReference type="PANTHER" id="PTHR13520:SF0">
    <property type="entry name" value="RAD50-INTERACTING PROTEIN 1"/>
    <property type="match status" value="1"/>
</dbReference>
<protein>
    <recommendedName>
        <fullName evidence="3">RAD50-interacting protein 1</fullName>
    </recommendedName>
</protein>
<evidence type="ECO:0000313" key="1">
    <source>
        <dbReference type="EMBL" id="KAA8916565.1"/>
    </source>
</evidence>
<dbReference type="GO" id="GO:0006890">
    <property type="term" value="P:retrograde vesicle-mediated transport, Golgi to endoplasmic reticulum"/>
    <property type="evidence" value="ECO:0007669"/>
    <property type="project" value="InterPro"/>
</dbReference>
<sequence>MNGVKAYLDANFRTREDLKNKLDQETGRLKGREEEIGELIEKERESVHDSRRESVVALRTYFEGLSNDMFTGVPSDRDLRDKLAPFSGGSQLRVDCQAKFRNLQTWAKGYQVVERLTRLVEAKGQMTEALGNDDEQKAIDLFKTLLEDERVLNVFSKSTTPIIAQLATKGLDELNNNFRNVLKERFEGRLREFLKHENWPKSVPKDSQQFVQLVSNMLVTEHVEEYPSTKRPEPLNTFQVLVEQLDIRFQFHFEGDRETNRLDKPEWMFNHFITVVDEYYEMLITSIQQALNQVDRFKDRNGVHEFITALLQAVYRKLGTSFPQTVQSPKLLSHLVYETVAFDNQLKERYFYLPYGNDSWRGVSGDMLANSDWFEQWITNERETSRARYQEIIDSSNAFSIDWEAVGPNETKPTISAINLKDLLEGITEHYSSLRSVNYRLRFLLDIQVDLLDRYYEKLRDSIDAFDSMSSSLVRAVGGMSAESEKLVTGINGLERLCRIYGSLEYIASALETWGQDLFFLELWNDISTLSAKNKRLDSKVSQAVDGSSATIPENEDDEGTLFDETVASYNKLKHRITLTISSVLKKELQYSMSDYFKSTIWRTDVKPAPGEISSKLNQPIKTLSKELAFLRSFHTRNDFTLITRSFASDLSRYIWNYIIQSNQFTRHGAQQLSNDIAQLWADLLLPRDSSLRKVEQAVLVLADENARHKSESELQDGLGLTDLTLDDIRGIVKRIY</sequence>
<dbReference type="GO" id="GO:0006888">
    <property type="term" value="P:endoplasmic reticulum to Golgi vesicle-mediated transport"/>
    <property type="evidence" value="ECO:0007669"/>
    <property type="project" value="InterPro"/>
</dbReference>
<dbReference type="OrthoDB" id="407410at2759"/>
<name>A0A642VCI2_9ASCO</name>
<dbReference type="InterPro" id="IPR042044">
    <property type="entry name" value="EXOC6PINT-1/Sec15/Tip20_C_dom2"/>
</dbReference>
<dbReference type="PANTHER" id="PTHR13520">
    <property type="entry name" value="RAD50-INTERACTING PROTEIN 1 RINT-1"/>
    <property type="match status" value="1"/>
</dbReference>
<dbReference type="EMBL" id="SWFS01000094">
    <property type="protein sequence ID" value="KAA8916565.1"/>
    <property type="molecule type" value="Genomic_DNA"/>
</dbReference>
<organism evidence="1 2">
    <name type="scientific">Trichomonascus ciferrii</name>
    <dbReference type="NCBI Taxonomy" id="44093"/>
    <lineage>
        <taxon>Eukaryota</taxon>
        <taxon>Fungi</taxon>
        <taxon>Dikarya</taxon>
        <taxon>Ascomycota</taxon>
        <taxon>Saccharomycotina</taxon>
        <taxon>Dipodascomycetes</taxon>
        <taxon>Dipodascales</taxon>
        <taxon>Trichomonascaceae</taxon>
        <taxon>Trichomonascus</taxon>
        <taxon>Trichomonascus ciferrii complex</taxon>
    </lineage>
</organism>
<evidence type="ECO:0000313" key="2">
    <source>
        <dbReference type="Proteomes" id="UP000761534"/>
    </source>
</evidence>